<reference evidence="2 3" key="2">
    <citation type="journal article" date="2016" name="Genome Announc.">
        <title>Complete Genome Sequence of Algoriphagus sp. Strain M8-2, Isolated from a Brackish Lake.</title>
        <authorList>
            <person name="Muraguchi Y."/>
            <person name="Kushimoto K."/>
            <person name="Ohtsubo Y."/>
            <person name="Suzuki T."/>
            <person name="Dohra H."/>
            <person name="Kimbara K."/>
            <person name="Shintani M."/>
        </authorList>
    </citation>
    <scope>NUCLEOTIDE SEQUENCE [LARGE SCALE GENOMIC DNA]</scope>
    <source>
        <strain evidence="2 3">M8-2</strain>
    </source>
</reference>
<feature type="transmembrane region" description="Helical" evidence="1">
    <location>
        <begin position="12"/>
        <end position="36"/>
    </location>
</feature>
<dbReference type="Proteomes" id="UP000073816">
    <property type="component" value="Chromosome"/>
</dbReference>
<dbReference type="EMBL" id="CP012836">
    <property type="protein sequence ID" value="AMQ55244.1"/>
    <property type="molecule type" value="Genomic_DNA"/>
</dbReference>
<reference evidence="3" key="1">
    <citation type="submission" date="2015-09" db="EMBL/GenBank/DDBJ databases">
        <title>Complete sequence of Algoriphagus sp. M8-2.</title>
        <authorList>
            <person name="Shintani M."/>
        </authorList>
    </citation>
    <scope>NUCLEOTIDE SEQUENCE [LARGE SCALE GENOMIC DNA]</scope>
    <source>
        <strain evidence="3">M8-2</strain>
    </source>
</reference>
<keyword evidence="1" id="KW-0812">Transmembrane</keyword>
<dbReference type="KEGG" id="alm:AO498_02460"/>
<accession>A0A142EJD9</accession>
<keyword evidence="1" id="KW-0472">Membrane</keyword>
<keyword evidence="1" id="KW-1133">Transmembrane helix</keyword>
<dbReference type="PATRIC" id="fig|1727163.4.peg.515"/>
<sequence>MKDLITYLKWKPTWIGILIFSVLYFILVQAYVYPMLTFDFSVIMKRETWIHLIFINAGITIFNFFWFWRPNKEKFQKKKPQENS</sequence>
<evidence type="ECO:0000313" key="2">
    <source>
        <dbReference type="EMBL" id="AMQ55244.1"/>
    </source>
</evidence>
<proteinExistence type="predicted"/>
<evidence type="ECO:0000313" key="3">
    <source>
        <dbReference type="Proteomes" id="UP000073816"/>
    </source>
</evidence>
<dbReference type="STRING" id="1727163.AO498_02460"/>
<name>A0A142EJD9_9BACT</name>
<gene>
    <name evidence="2" type="ORF">AO498_02460</name>
</gene>
<feature type="transmembrane region" description="Helical" evidence="1">
    <location>
        <begin position="48"/>
        <end position="68"/>
    </location>
</feature>
<evidence type="ECO:0000256" key="1">
    <source>
        <dbReference type="SAM" id="Phobius"/>
    </source>
</evidence>
<dbReference type="AlphaFoldDB" id="A0A142EJD9"/>
<protein>
    <submittedName>
        <fullName evidence="2">Uncharacterized protein</fullName>
    </submittedName>
</protein>
<organism evidence="2 3">
    <name type="scientific">Algoriphagus sanaruensis</name>
    <dbReference type="NCBI Taxonomy" id="1727163"/>
    <lineage>
        <taxon>Bacteria</taxon>
        <taxon>Pseudomonadati</taxon>
        <taxon>Bacteroidota</taxon>
        <taxon>Cytophagia</taxon>
        <taxon>Cytophagales</taxon>
        <taxon>Cyclobacteriaceae</taxon>
        <taxon>Algoriphagus</taxon>
    </lineage>
</organism>
<keyword evidence="3" id="KW-1185">Reference proteome</keyword>